<dbReference type="Gene3D" id="3.40.50.150">
    <property type="entry name" value="Vaccinia Virus protein VP39"/>
    <property type="match status" value="1"/>
</dbReference>
<evidence type="ECO:0000313" key="11">
    <source>
        <dbReference type="EMBL" id="QUN07198.1"/>
    </source>
</evidence>
<evidence type="ECO:0000256" key="4">
    <source>
        <dbReference type="ARBA" id="ARBA00022679"/>
    </source>
</evidence>
<proteinExistence type="predicted"/>
<dbReference type="InterPro" id="IPR036188">
    <property type="entry name" value="FAD/NAD-bd_sf"/>
</dbReference>
<dbReference type="PANTHER" id="PTHR13847">
    <property type="entry name" value="SARCOSINE DEHYDROGENASE-RELATED"/>
    <property type="match status" value="1"/>
</dbReference>
<dbReference type="Pfam" id="PF01266">
    <property type="entry name" value="DAO"/>
    <property type="match status" value="1"/>
</dbReference>
<feature type="domain" description="FAD dependent oxidoreductase" evidence="10">
    <location>
        <begin position="225"/>
        <end position="596"/>
    </location>
</feature>
<protein>
    <submittedName>
        <fullName evidence="11">FAD-dependent 5-carboxymethylaminomethyl-2-thiouridine(34) oxidoreductase MnmC</fullName>
        <ecNumber evidence="11">2.1.1.61</ecNumber>
    </submittedName>
</protein>
<evidence type="ECO:0000256" key="8">
    <source>
        <dbReference type="ARBA" id="ARBA00023002"/>
    </source>
</evidence>
<dbReference type="RefSeq" id="WP_212596201.1">
    <property type="nucleotide sequence ID" value="NZ_CP073587.1"/>
</dbReference>
<dbReference type="PANTHER" id="PTHR13847:SF283">
    <property type="entry name" value="TRNA 5-METHYLAMINOMETHYL-2-THIOURIDINE BIOSYNTHESIS BIFUNCTIONAL PROTEIN MNMC"/>
    <property type="match status" value="1"/>
</dbReference>
<evidence type="ECO:0000256" key="6">
    <source>
        <dbReference type="ARBA" id="ARBA00022694"/>
    </source>
</evidence>
<keyword evidence="4 11" id="KW-0808">Transferase</keyword>
<accession>A0ABX7YWQ3</accession>
<evidence type="ECO:0000256" key="7">
    <source>
        <dbReference type="ARBA" id="ARBA00022827"/>
    </source>
</evidence>
<dbReference type="EMBL" id="CP073587">
    <property type="protein sequence ID" value="QUN07198.1"/>
    <property type="molecule type" value="Genomic_DNA"/>
</dbReference>
<evidence type="ECO:0000256" key="2">
    <source>
        <dbReference type="ARBA" id="ARBA00022603"/>
    </source>
</evidence>
<dbReference type="GO" id="GO:0032259">
    <property type="term" value="P:methylation"/>
    <property type="evidence" value="ECO:0007669"/>
    <property type="project" value="UniProtKB-KW"/>
</dbReference>
<dbReference type="InterPro" id="IPR006076">
    <property type="entry name" value="FAD-dep_OxRdtase"/>
</dbReference>
<keyword evidence="1" id="KW-0963">Cytoplasm</keyword>
<keyword evidence="6" id="KW-0819">tRNA processing</keyword>
<dbReference type="SUPFAM" id="SSF51905">
    <property type="entry name" value="FAD/NAD(P)-binding domain"/>
    <property type="match status" value="1"/>
</dbReference>
<name>A0ABX7YWQ3_9GAMM</name>
<dbReference type="Gene3D" id="3.30.9.10">
    <property type="entry name" value="D-Amino Acid Oxidase, subunit A, domain 2"/>
    <property type="match status" value="1"/>
</dbReference>
<evidence type="ECO:0000313" key="12">
    <source>
        <dbReference type="Proteomes" id="UP000679575"/>
    </source>
</evidence>
<evidence type="ECO:0000256" key="1">
    <source>
        <dbReference type="ARBA" id="ARBA00022490"/>
    </source>
</evidence>
<keyword evidence="7" id="KW-0274">FAD</keyword>
<keyword evidence="5" id="KW-0949">S-adenosyl-L-methionine</keyword>
<keyword evidence="9" id="KW-0511">Multifunctional enzyme</keyword>
<dbReference type="NCBIfam" id="TIGR03197">
    <property type="entry name" value="MnmC_Cterm"/>
    <property type="match status" value="1"/>
</dbReference>
<dbReference type="InterPro" id="IPR017610">
    <property type="entry name" value="tRNA_S-uridine_synth_MnmC_C"/>
</dbReference>
<dbReference type="GO" id="GO:0004808">
    <property type="term" value="F:tRNA (5-methylaminomethyl-2-thiouridylate)(34)-methyltransferase activity"/>
    <property type="evidence" value="ECO:0007669"/>
    <property type="project" value="UniProtKB-EC"/>
</dbReference>
<dbReference type="InterPro" id="IPR029063">
    <property type="entry name" value="SAM-dependent_MTases_sf"/>
</dbReference>
<sequence length="629" mass="69401">MPAANLSLQTIITHSISYLGGCGSKALPALLQYCGKEMQHHPTQKFHLLVFAADDNADAPAQHWQTLQTLLQNMQPATLIAELLQLTILPISGCQRLALERGRITIDLYLSCNTHTLKDIVVPATWISQWFWHTSFLPEMALVWQLARLSQDHCVIRLSEPDTTLKQHFVTAGFQYFHGDKEVTTKLAADDIAISERQALRHQALAQLLPFPRYCWQPLARDQQVAIIGAGIAGASLALSLAERGMRTHVFCSDQEAGDSASGNRQGALYPLLTPEADPLNTFFQKGFLFSRQRIIQLAQMGMDVPHDFCGVLVTGFDARSRARLRKIAEGQPWPTQLLQWLSTEAANAQAGVDVNEAGIYYPLGGWVNPKKLTQASLQQAQELGFANLTFDSEICKLMPNNAGQWMLTDKHDICYGPFTAVVVASGSNMAQFSQTSELQATPFRGQVSEVPTQAGLAKIKTVLCAKGYLTPAWQNTHCLGASYIKDPQTLAYSEIEQQENLEKIQQSYADAEWPFGINVGSQARVGVRMVTRDHLPMASVVPDVKLIQSLAIKQANDINFWRETAAPIHNGLYVLGALGSRGLCSGPLAAEMLAAELTHQPLPLSLSELERLSANRMWLRKLLKGKTL</sequence>
<organism evidence="11 12">
    <name type="scientific">Shewanella yunxiaonensis</name>
    <dbReference type="NCBI Taxonomy" id="2829809"/>
    <lineage>
        <taxon>Bacteria</taxon>
        <taxon>Pseudomonadati</taxon>
        <taxon>Pseudomonadota</taxon>
        <taxon>Gammaproteobacteria</taxon>
        <taxon>Alteromonadales</taxon>
        <taxon>Shewanellaceae</taxon>
        <taxon>Shewanella</taxon>
    </lineage>
</organism>
<keyword evidence="8" id="KW-0560">Oxidoreductase</keyword>
<dbReference type="Proteomes" id="UP000679575">
    <property type="component" value="Chromosome"/>
</dbReference>
<gene>
    <name evidence="11" type="primary">mnmC</name>
    <name evidence="11" type="ORF">KDN34_07160</name>
</gene>
<dbReference type="Gene3D" id="3.50.50.60">
    <property type="entry name" value="FAD/NAD(P)-binding domain"/>
    <property type="match status" value="1"/>
</dbReference>
<reference evidence="11 12" key="1">
    <citation type="submission" date="2021-04" db="EMBL/GenBank/DDBJ databases">
        <title>Novel species identification of genus Shewanella.</title>
        <authorList>
            <person name="Liu G."/>
        </authorList>
    </citation>
    <scope>NUCLEOTIDE SEQUENCE [LARGE SCALE GENOMIC DNA]</scope>
    <source>
        <strain evidence="11 12">FJAT-54481</strain>
    </source>
</reference>
<keyword evidence="3" id="KW-0285">Flavoprotein</keyword>
<dbReference type="EC" id="2.1.1.61" evidence="11"/>
<evidence type="ECO:0000259" key="10">
    <source>
        <dbReference type="Pfam" id="PF01266"/>
    </source>
</evidence>
<keyword evidence="2 11" id="KW-0489">Methyltransferase</keyword>
<evidence type="ECO:0000256" key="9">
    <source>
        <dbReference type="ARBA" id="ARBA00023268"/>
    </source>
</evidence>
<evidence type="ECO:0000256" key="3">
    <source>
        <dbReference type="ARBA" id="ARBA00022630"/>
    </source>
</evidence>
<keyword evidence="12" id="KW-1185">Reference proteome</keyword>
<evidence type="ECO:0000256" key="5">
    <source>
        <dbReference type="ARBA" id="ARBA00022691"/>
    </source>
</evidence>